<dbReference type="Proteomes" id="UP000320948">
    <property type="component" value="Unassembled WGS sequence"/>
</dbReference>
<organism evidence="2 3">
    <name type="scientific">Blastochloris viridis</name>
    <name type="common">Rhodopseudomonas viridis</name>
    <dbReference type="NCBI Taxonomy" id="1079"/>
    <lineage>
        <taxon>Bacteria</taxon>
        <taxon>Pseudomonadati</taxon>
        <taxon>Pseudomonadota</taxon>
        <taxon>Alphaproteobacteria</taxon>
        <taxon>Hyphomicrobiales</taxon>
        <taxon>Blastochloridaceae</taxon>
        <taxon>Blastochloris</taxon>
    </lineage>
</organism>
<evidence type="ECO:0000313" key="2">
    <source>
        <dbReference type="EMBL" id="TKW61207.1"/>
    </source>
</evidence>
<comment type="caution">
    <text evidence="2">The sequence shown here is derived from an EMBL/GenBank/DDBJ whole genome shotgun (WGS) entry which is preliminary data.</text>
</comment>
<proteinExistence type="predicted"/>
<gene>
    <name evidence="2" type="ORF">DI628_00840</name>
</gene>
<protein>
    <recommendedName>
        <fullName evidence="1">Glucosamine inositolphosphorylceramide transferase 1 N-terminal domain-containing protein</fullName>
    </recommendedName>
</protein>
<dbReference type="EMBL" id="VAFM01000001">
    <property type="protein sequence ID" value="TKW61207.1"/>
    <property type="molecule type" value="Genomic_DNA"/>
</dbReference>
<evidence type="ECO:0000313" key="3">
    <source>
        <dbReference type="Proteomes" id="UP000320948"/>
    </source>
</evidence>
<dbReference type="AlphaFoldDB" id="A0A6N4RBU4"/>
<reference evidence="2 3" key="1">
    <citation type="journal article" date="2017" name="Nat. Commun.">
        <title>In situ click chemistry generation of cyclooxygenase-2 inhibitors.</title>
        <authorList>
            <person name="Bhardwaj A."/>
            <person name="Kaur J."/>
            <person name="Wuest M."/>
            <person name="Wuest F."/>
        </authorList>
    </citation>
    <scope>NUCLEOTIDE SEQUENCE [LARGE SCALE GENOMIC DNA]</scope>
    <source>
        <strain evidence="2">S2_018_000_R2_106</strain>
    </source>
</reference>
<accession>A0A6N4RBU4</accession>
<name>A0A6N4RBU4_BLAVI</name>
<dbReference type="InterPro" id="IPR056442">
    <property type="entry name" value="GINT1_N"/>
</dbReference>
<sequence>MITRLLLMTPANAAWAEPFLAEVMACGIPVACLAGASGYLDGCKADVTAWYAGLAIVTAPGAGDCVVWLADKPRAVAGVPVVSVGRVAHALSGVREVARRADVTVVTLDLRDAQGVHVLDTRVLSTQRRWHRNREMMRGYAAVMLCDWLQRVVQEPKAYARVVGESEFASSRIGGGLDVLRYAVCGYARLVAEKGMMLVAKALRIPRGVWTLALVETQGDNVRFTPLAKPRGVVRADPFVATFEGKEWLFFEEYSVLDKAPKGELKCAPLLADGMHGDVIPFLARPYHLSYPQILHDKKRIFLLAESHAARRLELLLCLEEQGRPVVDATPVKVVMENASVADATFWQNPDTGERWLFASLSRTRCVDHAVELHLFKLGSTDGWTPEPHPMNPIVKDCRFARCAGAMYVDEQGRLIRPAQAHRGGVYGADVHLMEITDISANSFAERRVGGFSPAMAAGFDGVHHVCRLGPGRYLVDARKAWELS</sequence>
<dbReference type="Pfam" id="PF24793">
    <property type="entry name" value="GINT1_N"/>
    <property type="match status" value="1"/>
</dbReference>
<evidence type="ECO:0000259" key="1">
    <source>
        <dbReference type="Pfam" id="PF24793"/>
    </source>
</evidence>
<feature type="domain" description="Glucosamine inositolphosphorylceramide transferase 1 N-terminal" evidence="1">
    <location>
        <begin position="236"/>
        <end position="449"/>
    </location>
</feature>